<accession>A0A892I5Y3</accession>
<organism evidence="3 4">
    <name type="scientific">Burkholderia dolosa</name>
    <dbReference type="NCBI Taxonomy" id="152500"/>
    <lineage>
        <taxon>Bacteria</taxon>
        <taxon>Pseudomonadati</taxon>
        <taxon>Pseudomonadota</taxon>
        <taxon>Betaproteobacteria</taxon>
        <taxon>Burkholderiales</taxon>
        <taxon>Burkholderiaceae</taxon>
        <taxon>Burkholderia</taxon>
        <taxon>Burkholderia cepacia complex</taxon>
    </lineage>
</organism>
<feature type="transmembrane region" description="Helical" evidence="2">
    <location>
        <begin position="89"/>
        <end position="110"/>
    </location>
</feature>
<name>A0A892I5Y3_9BURK</name>
<dbReference type="PANTHER" id="PTHR37314">
    <property type="entry name" value="SLR0142 PROTEIN"/>
    <property type="match status" value="1"/>
</dbReference>
<gene>
    <name evidence="3" type="ORF">I6K02_05420</name>
</gene>
<feature type="compositionally biased region" description="Low complexity" evidence="1">
    <location>
        <begin position="233"/>
        <end position="249"/>
    </location>
</feature>
<dbReference type="Proteomes" id="UP000625568">
    <property type="component" value="Chromosome 1"/>
</dbReference>
<evidence type="ECO:0000313" key="4">
    <source>
        <dbReference type="Proteomes" id="UP000625568"/>
    </source>
</evidence>
<dbReference type="PANTHER" id="PTHR37314:SF4">
    <property type="entry name" value="UPF0700 TRANSMEMBRANE PROTEIN YOAK"/>
    <property type="match status" value="1"/>
</dbReference>
<feature type="transmembrane region" description="Helical" evidence="2">
    <location>
        <begin position="65"/>
        <end position="82"/>
    </location>
</feature>
<feature type="region of interest" description="Disordered" evidence="1">
    <location>
        <begin position="233"/>
        <end position="255"/>
    </location>
</feature>
<keyword evidence="2" id="KW-0472">Membrane</keyword>
<keyword evidence="2" id="KW-0812">Transmembrane</keyword>
<feature type="transmembrane region" description="Helical" evidence="2">
    <location>
        <begin position="199"/>
        <end position="216"/>
    </location>
</feature>
<evidence type="ECO:0000256" key="2">
    <source>
        <dbReference type="SAM" id="Phobius"/>
    </source>
</evidence>
<dbReference type="Pfam" id="PF06912">
    <property type="entry name" value="DUF1275"/>
    <property type="match status" value="1"/>
</dbReference>
<keyword evidence="2" id="KW-1133">Transmembrane helix</keyword>
<proteinExistence type="predicted"/>
<protein>
    <submittedName>
        <fullName evidence="3">DUF1275 domain-containing protein</fullName>
    </submittedName>
</protein>
<evidence type="ECO:0000256" key="1">
    <source>
        <dbReference type="SAM" id="MobiDB-lite"/>
    </source>
</evidence>
<sequence>MDLDGASRNLTVAALLTLSGGYLDAYTYVGHGHVFANTMTGNVALLGINLSAGDWVAALHHVPPLVGFVIAVFVAHVLGLAAQRGWVRHTAFVSLIVEIAFLGVAAAGAVGASSAWLIPGISFVATLQTLSFTHVEELSYTSVMTTGNLRRAAQKLFVGLIPRYDAPALHDSALLATISFCFLAGAVIGGFATRIAPQIALWGAVLLLALAFAEIVRRARGAGGNIGTGGITSNSGSANSANSPNTTAADASRPA</sequence>
<dbReference type="EMBL" id="CP069482">
    <property type="protein sequence ID" value="QRO78346.1"/>
    <property type="molecule type" value="Genomic_DNA"/>
</dbReference>
<reference evidence="3 4" key="1">
    <citation type="submission" date="2021-02" db="EMBL/GenBank/DDBJ databases">
        <title>FDA dAtabase for Regulatory Grade micrObial Sequences (FDA-ARGOS): Supporting development and validation of Infectious Disease Dx tests.</title>
        <authorList>
            <person name="Minogue T."/>
            <person name="Wolcott M."/>
            <person name="Wasieloski L."/>
            <person name="Aguilar W."/>
            <person name="Moore D."/>
            <person name="Jaissle J."/>
            <person name="Tallon L."/>
            <person name="Sadzewicz L."/>
            <person name="Zhao X."/>
            <person name="Boylan J."/>
            <person name="Ott S."/>
            <person name="Bowen H."/>
            <person name="Vavikolanu K."/>
            <person name="Mehta A."/>
            <person name="Aluvathingal J."/>
            <person name="Nadendla S."/>
            <person name="Yan Y."/>
            <person name="Sichtig H."/>
        </authorList>
    </citation>
    <scope>NUCLEOTIDE SEQUENCE [LARGE SCALE GENOMIC DNA]</scope>
    <source>
        <strain evidence="3 4">FDAARGOS_1272</strain>
    </source>
</reference>
<dbReference type="AlphaFoldDB" id="A0A892I5Y3"/>
<evidence type="ECO:0000313" key="3">
    <source>
        <dbReference type="EMBL" id="QRO78346.1"/>
    </source>
</evidence>
<dbReference type="RefSeq" id="WP_006763189.1">
    <property type="nucleotide sequence ID" value="NZ_CABVPR010000027.1"/>
</dbReference>
<keyword evidence="4" id="KW-1185">Reference proteome</keyword>
<dbReference type="GeneID" id="93126047"/>
<dbReference type="InterPro" id="IPR010699">
    <property type="entry name" value="DUF1275"/>
</dbReference>
<feature type="transmembrane region" description="Helical" evidence="2">
    <location>
        <begin position="173"/>
        <end position="193"/>
    </location>
</feature>